<evidence type="ECO:0000259" key="1">
    <source>
        <dbReference type="PROSITE" id="PS51462"/>
    </source>
</evidence>
<protein>
    <submittedName>
        <fullName evidence="2">NUDIX domain-containing protein</fullName>
    </submittedName>
</protein>
<sequence length="209" mass="23094">MEYFDVLTPDGGRTGQVKERSAVHRDGDWHGTSHIWLVRRQNGRLQVLLQKRSRKKETFPGCFDTSCAGHLSAGDSFEEGALRELSEELGIRAQASDLFSVGLYSYEVKESFGGTDIIDREIAAVYLYQKPVAFPADAAFSSFADAAAAPLSGGQVLRLQKEEVESVCWMDFEELKAHSEAGDPDFCIFAWEIGALEDGFRMAGLTGRD</sequence>
<gene>
    <name evidence="2" type="ORF">H9831_00720</name>
</gene>
<organism evidence="2 3">
    <name type="scientific">Candidatus Eisenbergiella pullistercoris</name>
    <dbReference type="NCBI Taxonomy" id="2838555"/>
    <lineage>
        <taxon>Bacteria</taxon>
        <taxon>Bacillati</taxon>
        <taxon>Bacillota</taxon>
        <taxon>Clostridia</taxon>
        <taxon>Lachnospirales</taxon>
        <taxon>Lachnospiraceae</taxon>
        <taxon>Eisenbergiella</taxon>
    </lineage>
</organism>
<dbReference type="Gene3D" id="3.90.79.10">
    <property type="entry name" value="Nucleoside Triphosphate Pyrophosphohydrolase"/>
    <property type="match status" value="1"/>
</dbReference>
<name>A0A9D2C5V6_9FIRM</name>
<dbReference type="InterPro" id="IPR000086">
    <property type="entry name" value="NUDIX_hydrolase_dom"/>
</dbReference>
<reference evidence="2" key="2">
    <citation type="submission" date="2021-04" db="EMBL/GenBank/DDBJ databases">
        <authorList>
            <person name="Gilroy R."/>
        </authorList>
    </citation>
    <scope>NUCLEOTIDE SEQUENCE</scope>
    <source>
        <strain evidence="2">ChiSxjej3B15-24422</strain>
    </source>
</reference>
<dbReference type="PANTHER" id="PTHR10885">
    <property type="entry name" value="ISOPENTENYL-DIPHOSPHATE DELTA-ISOMERASE"/>
    <property type="match status" value="1"/>
</dbReference>
<feature type="domain" description="Nudix hydrolase" evidence="1">
    <location>
        <begin position="28"/>
        <end position="194"/>
    </location>
</feature>
<dbReference type="SUPFAM" id="SSF55811">
    <property type="entry name" value="Nudix"/>
    <property type="match status" value="1"/>
</dbReference>
<dbReference type="Proteomes" id="UP000824007">
    <property type="component" value="Unassembled WGS sequence"/>
</dbReference>
<dbReference type="InterPro" id="IPR015797">
    <property type="entry name" value="NUDIX_hydrolase-like_dom_sf"/>
</dbReference>
<dbReference type="EMBL" id="DXDD01000006">
    <property type="protein sequence ID" value="HIY59199.1"/>
    <property type="molecule type" value="Genomic_DNA"/>
</dbReference>
<dbReference type="CDD" id="cd04692">
    <property type="entry name" value="NUDIX_Hydrolase"/>
    <property type="match status" value="1"/>
</dbReference>
<proteinExistence type="predicted"/>
<dbReference type="AlphaFoldDB" id="A0A9D2C5V6"/>
<evidence type="ECO:0000313" key="3">
    <source>
        <dbReference type="Proteomes" id="UP000824007"/>
    </source>
</evidence>
<evidence type="ECO:0000313" key="2">
    <source>
        <dbReference type="EMBL" id="HIY59199.1"/>
    </source>
</evidence>
<dbReference type="GO" id="GO:0009240">
    <property type="term" value="P:isopentenyl diphosphate biosynthetic process"/>
    <property type="evidence" value="ECO:0007669"/>
    <property type="project" value="TreeGrafter"/>
</dbReference>
<dbReference type="Pfam" id="PF00293">
    <property type="entry name" value="NUDIX"/>
    <property type="match status" value="1"/>
</dbReference>
<accession>A0A9D2C5V6</accession>
<dbReference type="GO" id="GO:0004452">
    <property type="term" value="F:isopentenyl-diphosphate delta-isomerase activity"/>
    <property type="evidence" value="ECO:0007669"/>
    <property type="project" value="TreeGrafter"/>
</dbReference>
<reference evidence="2" key="1">
    <citation type="journal article" date="2021" name="PeerJ">
        <title>Extensive microbial diversity within the chicken gut microbiome revealed by metagenomics and culture.</title>
        <authorList>
            <person name="Gilroy R."/>
            <person name="Ravi A."/>
            <person name="Getino M."/>
            <person name="Pursley I."/>
            <person name="Horton D.L."/>
            <person name="Alikhan N.F."/>
            <person name="Baker D."/>
            <person name="Gharbi K."/>
            <person name="Hall N."/>
            <person name="Watson M."/>
            <person name="Adriaenssens E.M."/>
            <person name="Foster-Nyarko E."/>
            <person name="Jarju S."/>
            <person name="Secka A."/>
            <person name="Antonio M."/>
            <person name="Oren A."/>
            <person name="Chaudhuri R.R."/>
            <person name="La Ragione R."/>
            <person name="Hildebrand F."/>
            <person name="Pallen M.J."/>
        </authorList>
    </citation>
    <scope>NUCLEOTIDE SEQUENCE</scope>
    <source>
        <strain evidence="2">ChiSxjej3B15-24422</strain>
    </source>
</reference>
<dbReference type="GO" id="GO:0005737">
    <property type="term" value="C:cytoplasm"/>
    <property type="evidence" value="ECO:0007669"/>
    <property type="project" value="TreeGrafter"/>
</dbReference>
<dbReference type="PANTHER" id="PTHR10885:SF20">
    <property type="entry name" value="NUDIX HYDROLASE DOMAIN-CONTAINING PROTEIN"/>
    <property type="match status" value="1"/>
</dbReference>
<comment type="caution">
    <text evidence="2">The sequence shown here is derived from an EMBL/GenBank/DDBJ whole genome shotgun (WGS) entry which is preliminary data.</text>
</comment>
<dbReference type="PROSITE" id="PS51462">
    <property type="entry name" value="NUDIX"/>
    <property type="match status" value="1"/>
</dbReference>